<comment type="caution">
    <text evidence="2">The sequence shown here is derived from an EMBL/GenBank/DDBJ whole genome shotgun (WGS) entry which is preliminary data.</text>
</comment>
<protein>
    <submittedName>
        <fullName evidence="2">Uncharacterized protein</fullName>
    </submittedName>
</protein>
<evidence type="ECO:0000313" key="2">
    <source>
        <dbReference type="EMBL" id="CAK0867854.1"/>
    </source>
</evidence>
<feature type="non-terminal residue" evidence="2">
    <location>
        <position position="116"/>
    </location>
</feature>
<organism evidence="2 3">
    <name type="scientific">Prorocentrum cordatum</name>
    <dbReference type="NCBI Taxonomy" id="2364126"/>
    <lineage>
        <taxon>Eukaryota</taxon>
        <taxon>Sar</taxon>
        <taxon>Alveolata</taxon>
        <taxon>Dinophyceae</taxon>
        <taxon>Prorocentrales</taxon>
        <taxon>Prorocentraceae</taxon>
        <taxon>Prorocentrum</taxon>
    </lineage>
</organism>
<evidence type="ECO:0000313" key="3">
    <source>
        <dbReference type="Proteomes" id="UP001189429"/>
    </source>
</evidence>
<sequence length="116" mass="11984">MRRARGTEARLRGRGPAGAAGHPGAQREATRTGASRGLPAAGQLRARVLQRARRPLQQRPCRAAVRPAAPAPAAPSAVRGPNGEGRDSTKVELASKVRAAGGKASASHLEEEANEV</sequence>
<gene>
    <name evidence="2" type="ORF">PCOR1329_LOCUS54698</name>
</gene>
<keyword evidence="3" id="KW-1185">Reference proteome</keyword>
<feature type="region of interest" description="Disordered" evidence="1">
    <location>
        <begin position="1"/>
        <end position="116"/>
    </location>
</feature>
<dbReference type="EMBL" id="CAUYUJ010016689">
    <property type="protein sequence ID" value="CAK0867854.1"/>
    <property type="molecule type" value="Genomic_DNA"/>
</dbReference>
<evidence type="ECO:0000256" key="1">
    <source>
        <dbReference type="SAM" id="MobiDB-lite"/>
    </source>
</evidence>
<name>A0ABN9V5B8_9DINO</name>
<reference evidence="2" key="1">
    <citation type="submission" date="2023-10" db="EMBL/GenBank/DDBJ databases">
        <authorList>
            <person name="Chen Y."/>
            <person name="Shah S."/>
            <person name="Dougan E. K."/>
            <person name="Thang M."/>
            <person name="Chan C."/>
        </authorList>
    </citation>
    <scope>NUCLEOTIDE SEQUENCE [LARGE SCALE GENOMIC DNA]</scope>
</reference>
<feature type="compositionally biased region" description="Basic and acidic residues" evidence="1">
    <location>
        <begin position="1"/>
        <end position="11"/>
    </location>
</feature>
<feature type="compositionally biased region" description="Low complexity" evidence="1">
    <location>
        <begin position="57"/>
        <end position="68"/>
    </location>
</feature>
<dbReference type="Proteomes" id="UP001189429">
    <property type="component" value="Unassembled WGS sequence"/>
</dbReference>
<feature type="compositionally biased region" description="Basic and acidic residues" evidence="1">
    <location>
        <begin position="84"/>
        <end position="95"/>
    </location>
</feature>
<proteinExistence type="predicted"/>
<accession>A0ABN9V5B8</accession>
<feature type="compositionally biased region" description="Low complexity" evidence="1">
    <location>
        <begin position="17"/>
        <end position="27"/>
    </location>
</feature>